<keyword evidence="2" id="KW-1185">Reference proteome</keyword>
<comment type="caution">
    <text evidence="1">The sequence shown here is derived from an EMBL/GenBank/DDBJ whole genome shotgun (WGS) entry which is preliminary data.</text>
</comment>
<evidence type="ECO:0000313" key="2">
    <source>
        <dbReference type="Proteomes" id="UP001516400"/>
    </source>
</evidence>
<protein>
    <submittedName>
        <fullName evidence="1">Uncharacterized protein</fullName>
    </submittedName>
</protein>
<gene>
    <name evidence="1" type="ORF">HHI36_023311</name>
</gene>
<name>A0ABD2PGE5_9CUCU</name>
<reference evidence="1 2" key="1">
    <citation type="journal article" date="2021" name="BMC Biol.">
        <title>Horizontally acquired antibacterial genes associated with adaptive radiation of ladybird beetles.</title>
        <authorList>
            <person name="Li H.S."/>
            <person name="Tang X.F."/>
            <person name="Huang Y.H."/>
            <person name="Xu Z.Y."/>
            <person name="Chen M.L."/>
            <person name="Du X.Y."/>
            <person name="Qiu B.Y."/>
            <person name="Chen P.T."/>
            <person name="Zhang W."/>
            <person name="Slipinski A."/>
            <person name="Escalona H.E."/>
            <person name="Waterhouse R.M."/>
            <person name="Zwick A."/>
            <person name="Pang H."/>
        </authorList>
    </citation>
    <scope>NUCLEOTIDE SEQUENCE [LARGE SCALE GENOMIC DNA]</scope>
    <source>
        <strain evidence="1">SYSU2018</strain>
    </source>
</reference>
<dbReference type="Proteomes" id="UP001516400">
    <property type="component" value="Unassembled WGS sequence"/>
</dbReference>
<sequence length="156" mass="17785">MVRPRRCTRVYPKIKGHRDTSCKHRPAPLREVKKSYLLVVSADLIQTPTKLFGLFLQNRSSIKRVLDIAVYVLADGTDKEVSENRNTFRKGHDSCFEANKIDKYFQNLQEVIKRHPSFGDATSVYNLNETATTTVQKPPKVLAPKGKSLVKVAREE</sequence>
<organism evidence="1 2">
    <name type="scientific">Cryptolaemus montrouzieri</name>
    <dbReference type="NCBI Taxonomy" id="559131"/>
    <lineage>
        <taxon>Eukaryota</taxon>
        <taxon>Metazoa</taxon>
        <taxon>Ecdysozoa</taxon>
        <taxon>Arthropoda</taxon>
        <taxon>Hexapoda</taxon>
        <taxon>Insecta</taxon>
        <taxon>Pterygota</taxon>
        <taxon>Neoptera</taxon>
        <taxon>Endopterygota</taxon>
        <taxon>Coleoptera</taxon>
        <taxon>Polyphaga</taxon>
        <taxon>Cucujiformia</taxon>
        <taxon>Coccinelloidea</taxon>
        <taxon>Coccinellidae</taxon>
        <taxon>Scymninae</taxon>
        <taxon>Scymnini</taxon>
        <taxon>Cryptolaemus</taxon>
    </lineage>
</organism>
<dbReference type="AlphaFoldDB" id="A0ABD2PGE5"/>
<accession>A0ABD2PGE5</accession>
<dbReference type="EMBL" id="JABFTP020000186">
    <property type="protein sequence ID" value="KAL3289928.1"/>
    <property type="molecule type" value="Genomic_DNA"/>
</dbReference>
<evidence type="ECO:0000313" key="1">
    <source>
        <dbReference type="EMBL" id="KAL3289928.1"/>
    </source>
</evidence>
<proteinExistence type="predicted"/>